<dbReference type="InterPro" id="IPR050525">
    <property type="entry name" value="ECM_Assembly_Org"/>
</dbReference>
<dbReference type="Gene3D" id="2.60.120.200">
    <property type="match status" value="1"/>
</dbReference>
<dbReference type="InterPro" id="IPR002035">
    <property type="entry name" value="VWF_A"/>
</dbReference>
<evidence type="ECO:0000256" key="2">
    <source>
        <dbReference type="ARBA" id="ARBA00049648"/>
    </source>
</evidence>
<accession>A0AAD9NGW2</accession>
<evidence type="ECO:0000313" key="4">
    <source>
        <dbReference type="EMBL" id="KAK2167816.1"/>
    </source>
</evidence>
<protein>
    <recommendedName>
        <fullName evidence="3">VWFA domain-containing protein</fullName>
    </recommendedName>
</protein>
<organism evidence="4 5">
    <name type="scientific">Ridgeia piscesae</name>
    <name type="common">Tubeworm</name>
    <dbReference type="NCBI Taxonomy" id="27915"/>
    <lineage>
        <taxon>Eukaryota</taxon>
        <taxon>Metazoa</taxon>
        <taxon>Spiralia</taxon>
        <taxon>Lophotrochozoa</taxon>
        <taxon>Annelida</taxon>
        <taxon>Polychaeta</taxon>
        <taxon>Sedentaria</taxon>
        <taxon>Canalipalpata</taxon>
        <taxon>Sabellida</taxon>
        <taxon>Siboglinidae</taxon>
        <taxon>Ridgeia</taxon>
    </lineage>
</organism>
<gene>
    <name evidence="4" type="ORF">NP493_1258g00010</name>
</gene>
<evidence type="ECO:0000313" key="5">
    <source>
        <dbReference type="Proteomes" id="UP001209878"/>
    </source>
</evidence>
<keyword evidence="5" id="KW-1185">Reference proteome</keyword>
<name>A0AAD9NGW2_RIDPI</name>
<dbReference type="Proteomes" id="UP001209878">
    <property type="component" value="Unassembled WGS sequence"/>
</dbReference>
<dbReference type="CDD" id="cd01450">
    <property type="entry name" value="vWFA_subfamily_ECM"/>
    <property type="match status" value="1"/>
</dbReference>
<keyword evidence="1" id="KW-0379">Hydroxylation</keyword>
<comment type="similarity">
    <text evidence="2">Belongs to the fibril-associated collagens with interrupted helices (FACIT) family.</text>
</comment>
<feature type="domain" description="VWFA" evidence="3">
    <location>
        <begin position="13"/>
        <end position="151"/>
    </location>
</feature>
<dbReference type="Pfam" id="PF00092">
    <property type="entry name" value="VWA"/>
    <property type="match status" value="1"/>
</dbReference>
<proteinExistence type="inferred from homology"/>
<dbReference type="PROSITE" id="PS50234">
    <property type="entry name" value="VWFA"/>
    <property type="match status" value="1"/>
</dbReference>
<dbReference type="AlphaFoldDB" id="A0AAD9NGW2"/>
<dbReference type="EMBL" id="JAODUO010001256">
    <property type="protein sequence ID" value="KAK2167816.1"/>
    <property type="molecule type" value="Genomic_DNA"/>
</dbReference>
<dbReference type="InterPro" id="IPR013320">
    <property type="entry name" value="ConA-like_dom_sf"/>
</dbReference>
<dbReference type="PANTHER" id="PTHR24020">
    <property type="entry name" value="COLLAGEN ALPHA"/>
    <property type="match status" value="1"/>
</dbReference>
<comment type="caution">
    <text evidence="4">The sequence shown here is derived from an EMBL/GenBank/DDBJ whole genome shotgun (WGS) entry which is preliminary data.</text>
</comment>
<dbReference type="Gene3D" id="3.40.50.410">
    <property type="entry name" value="von Willebrand factor, type A domain"/>
    <property type="match status" value="1"/>
</dbReference>
<reference evidence="4" key="1">
    <citation type="journal article" date="2023" name="Mol. Biol. Evol.">
        <title>Third-Generation Sequencing Reveals the Adaptive Role of the Epigenome in Three Deep-Sea Polychaetes.</title>
        <authorList>
            <person name="Perez M."/>
            <person name="Aroh O."/>
            <person name="Sun Y."/>
            <person name="Lan Y."/>
            <person name="Juniper S.K."/>
            <person name="Young C.R."/>
            <person name="Angers B."/>
            <person name="Qian P.Y."/>
        </authorList>
    </citation>
    <scope>NUCLEOTIDE SEQUENCE</scope>
    <source>
        <strain evidence="4">R07B-5</strain>
    </source>
</reference>
<evidence type="ECO:0000256" key="1">
    <source>
        <dbReference type="ARBA" id="ARBA00023278"/>
    </source>
</evidence>
<evidence type="ECO:0000259" key="3">
    <source>
        <dbReference type="PROSITE" id="PS50234"/>
    </source>
</evidence>
<dbReference type="PANTHER" id="PTHR24020:SF84">
    <property type="entry name" value="VWFA DOMAIN-CONTAINING PROTEIN"/>
    <property type="match status" value="1"/>
</dbReference>
<dbReference type="SUPFAM" id="SSF49899">
    <property type="entry name" value="Concanavalin A-like lectins/glucanases"/>
    <property type="match status" value="1"/>
</dbReference>
<dbReference type="SMART" id="SM00327">
    <property type="entry name" value="VWA"/>
    <property type="match status" value="1"/>
</dbReference>
<dbReference type="InterPro" id="IPR036465">
    <property type="entry name" value="vWFA_dom_sf"/>
</dbReference>
<dbReference type="SUPFAM" id="SSF53300">
    <property type="entry name" value="vWA-like"/>
    <property type="match status" value="1"/>
</dbReference>
<sequence length="394" mass="43575">MNTASVETRCCADVLLVLDNSGSMSGHWNDAIDFARDFVNSLPISSTSTRVGVIMFNSNAAVEISFSDDKASLLAEISGLSISSGATNIVSAVNKMYDYFESSARENVRKVAVFITDGEHNTPTYPDNLQAIKDAILLAHQADILTIAIDVCARCNYTNGQIWLQYTPNCHQYIVCEPLGHGNYRKHLMTCGHLYWNQALHTCTEERTGTCECPYKTNPYDPRFFCSKANPGAEQQFCKPGMVFSEEACTCVVCGPVEPTCSDDLLLHFKFDEDFIDSTCHNAVADVYGSVTLVNDCCRNMVARFDGKSHLEVMFMRTWFANNHVDKFSVSLWYKKTGASSSSCGALVNNADCKQDAGFSLRATANTMYGEIFADNQRLTTGSITATCRTMMFR</sequence>